<evidence type="ECO:0000313" key="2">
    <source>
        <dbReference type="Proteomes" id="UP001151760"/>
    </source>
</evidence>
<sequence length="73" mass="8343">FGVLGFLDGTTVNTSKDDNDWKKLESLVKVWIYMTISTSLLQIVLKKNVTAKNMWTSLKNLFHDNKVARALEL</sequence>
<dbReference type="PANTHER" id="PTHR47481:SF41">
    <property type="entry name" value="COPIA-LIKE POLYPROTEIN_RETROTRANSPOSON"/>
    <property type="match status" value="1"/>
</dbReference>
<evidence type="ECO:0000313" key="1">
    <source>
        <dbReference type="EMBL" id="GJS93761.1"/>
    </source>
</evidence>
<dbReference type="PANTHER" id="PTHR47481">
    <property type="match status" value="1"/>
</dbReference>
<reference evidence="1" key="1">
    <citation type="journal article" date="2022" name="Int. J. Mol. Sci.">
        <title>Draft Genome of Tanacetum Coccineum: Genomic Comparison of Closely Related Tanacetum-Family Plants.</title>
        <authorList>
            <person name="Yamashiro T."/>
            <person name="Shiraishi A."/>
            <person name="Nakayama K."/>
            <person name="Satake H."/>
        </authorList>
    </citation>
    <scope>NUCLEOTIDE SEQUENCE</scope>
</reference>
<dbReference type="Proteomes" id="UP001151760">
    <property type="component" value="Unassembled WGS sequence"/>
</dbReference>
<feature type="non-terminal residue" evidence="1">
    <location>
        <position position="1"/>
    </location>
</feature>
<protein>
    <submittedName>
        <fullName evidence="1">Uncharacterized protein</fullName>
    </submittedName>
</protein>
<gene>
    <name evidence="1" type="ORF">Tco_0800729</name>
</gene>
<proteinExistence type="predicted"/>
<name>A0ABQ4ZWC1_9ASTR</name>
<accession>A0ABQ4ZWC1</accession>
<organism evidence="1 2">
    <name type="scientific">Tanacetum coccineum</name>
    <dbReference type="NCBI Taxonomy" id="301880"/>
    <lineage>
        <taxon>Eukaryota</taxon>
        <taxon>Viridiplantae</taxon>
        <taxon>Streptophyta</taxon>
        <taxon>Embryophyta</taxon>
        <taxon>Tracheophyta</taxon>
        <taxon>Spermatophyta</taxon>
        <taxon>Magnoliopsida</taxon>
        <taxon>eudicotyledons</taxon>
        <taxon>Gunneridae</taxon>
        <taxon>Pentapetalae</taxon>
        <taxon>asterids</taxon>
        <taxon>campanulids</taxon>
        <taxon>Asterales</taxon>
        <taxon>Asteraceae</taxon>
        <taxon>Asteroideae</taxon>
        <taxon>Anthemideae</taxon>
        <taxon>Anthemidinae</taxon>
        <taxon>Tanacetum</taxon>
    </lineage>
</organism>
<reference evidence="1" key="2">
    <citation type="submission" date="2022-01" db="EMBL/GenBank/DDBJ databases">
        <authorList>
            <person name="Yamashiro T."/>
            <person name="Shiraishi A."/>
            <person name="Satake H."/>
            <person name="Nakayama K."/>
        </authorList>
    </citation>
    <scope>NUCLEOTIDE SEQUENCE</scope>
</reference>
<keyword evidence="2" id="KW-1185">Reference proteome</keyword>
<dbReference type="EMBL" id="BQNB010011681">
    <property type="protein sequence ID" value="GJS93761.1"/>
    <property type="molecule type" value="Genomic_DNA"/>
</dbReference>
<comment type="caution">
    <text evidence="1">The sequence shown here is derived from an EMBL/GenBank/DDBJ whole genome shotgun (WGS) entry which is preliminary data.</text>
</comment>